<name>A0ABU2AAG2_9BURK</name>
<gene>
    <name evidence="1" type="ORF">J2X21_003339</name>
</gene>
<dbReference type="Proteomes" id="UP001180825">
    <property type="component" value="Unassembled WGS sequence"/>
</dbReference>
<dbReference type="SUPFAM" id="SSF56935">
    <property type="entry name" value="Porins"/>
    <property type="match status" value="1"/>
</dbReference>
<accession>A0ABU2AAG2</accession>
<organism evidence="1 2">
    <name type="scientific">Roseateles asaccharophilus</name>
    <dbReference type="NCBI Taxonomy" id="582607"/>
    <lineage>
        <taxon>Bacteria</taxon>
        <taxon>Pseudomonadati</taxon>
        <taxon>Pseudomonadota</taxon>
        <taxon>Betaproteobacteria</taxon>
        <taxon>Burkholderiales</taxon>
        <taxon>Sphaerotilaceae</taxon>
        <taxon>Roseateles</taxon>
    </lineage>
</organism>
<protein>
    <submittedName>
        <fullName evidence="1">Uncharacterized protein (PEP-CTERM system associated)</fullName>
    </submittedName>
</protein>
<dbReference type="EMBL" id="JAVDXV010000006">
    <property type="protein sequence ID" value="MDR7334187.1"/>
    <property type="molecule type" value="Genomic_DNA"/>
</dbReference>
<dbReference type="InterPro" id="IPR017467">
    <property type="entry name" value="CHP03016_PEP-CTERM"/>
</dbReference>
<proteinExistence type="predicted"/>
<reference evidence="1 2" key="1">
    <citation type="submission" date="2023-07" db="EMBL/GenBank/DDBJ databases">
        <title>Sorghum-associated microbial communities from plants grown in Nebraska, USA.</title>
        <authorList>
            <person name="Schachtman D."/>
        </authorList>
    </citation>
    <scope>NUCLEOTIDE SEQUENCE [LARGE SCALE GENOMIC DNA]</scope>
    <source>
        <strain evidence="1 2">BE316</strain>
    </source>
</reference>
<evidence type="ECO:0000313" key="1">
    <source>
        <dbReference type="EMBL" id="MDR7334187.1"/>
    </source>
</evidence>
<dbReference type="NCBIfam" id="TIGR03016">
    <property type="entry name" value="pepcterm_hypo_1"/>
    <property type="match status" value="1"/>
</dbReference>
<sequence>MQTWTDNLNLSQDKDAALITTLSPGVSVVSNSGTLRGTLDYSLNGIAYIKSNQPGRVQNSLSAAGQAELISRTLYVDMRASIGQQSASAFAAQTVPTLGSQGGVSNLANTNQHETGTLGISPSLRGVLGGIASYDLRGDITYTEARGTSLGDSRGGGLSLNVTELNAGLLGWWLQANTQRVKAKTAPSNGTSSLRVGVNYRPDPDWAFSANVGQERSDYLGGGNRNGATGGVTADWTPTPRTRVGANWQSHEYGDSHGLSFEHRFARMVWRLADSQTTTLGNTGASGGARSYYDMFFLLFASQEPDPIKRDVLVRAYLQSQGLSPDAPVANGFLSTGPSRLRNQQLAVTLQGVRNSVTVLASRTLTRRLGDNLNQGDLANSSQIEQRSFSMSASHQLSPLSGISLTLSRQDSAGDLSSQAMILTSLMANWNARLGPRLSAQLGARHSRFQGLMPYTENAVYGNLTQQF</sequence>
<keyword evidence="2" id="KW-1185">Reference proteome</keyword>
<comment type="caution">
    <text evidence="1">The sequence shown here is derived from an EMBL/GenBank/DDBJ whole genome shotgun (WGS) entry which is preliminary data.</text>
</comment>
<evidence type="ECO:0000313" key="2">
    <source>
        <dbReference type="Proteomes" id="UP001180825"/>
    </source>
</evidence>